<reference evidence="2" key="1">
    <citation type="submission" date="2014-03" db="EMBL/GenBank/DDBJ databases">
        <title>A sequence of cellulolytic fosmid clone of goat rumen metagenome.</title>
        <authorList>
            <person name="Lee K.-T."/>
            <person name="Kim J.-Y."/>
            <person name="Kim Y.-J."/>
            <person name="Ahn J.-H."/>
            <person name="Park M.-N."/>
            <person name="Kim J.-H."/>
            <person name="Kim T.-H."/>
        </authorList>
    </citation>
    <scope>NUCLEOTIDE SEQUENCE</scope>
</reference>
<dbReference type="Pfam" id="PF19864">
    <property type="entry name" value="Radical_SAM_N2"/>
    <property type="match status" value="1"/>
</dbReference>
<dbReference type="CDD" id="cd01335">
    <property type="entry name" value="Radical_SAM"/>
    <property type="match status" value="1"/>
</dbReference>
<accession>A0A0B4N050</accession>
<dbReference type="Pfam" id="PF04055">
    <property type="entry name" value="Radical_SAM"/>
    <property type="match status" value="1"/>
</dbReference>
<dbReference type="GO" id="GO:0003824">
    <property type="term" value="F:catalytic activity"/>
    <property type="evidence" value="ECO:0007669"/>
    <property type="project" value="InterPro"/>
</dbReference>
<feature type="domain" description="Radical SAM core" evidence="1">
    <location>
        <begin position="256"/>
        <end position="494"/>
    </location>
</feature>
<dbReference type="InterPro" id="IPR023862">
    <property type="entry name" value="CHP03960_rSAM"/>
</dbReference>
<name>A0A0B4N050_9BACT</name>
<dbReference type="Gene3D" id="3.80.30.20">
    <property type="entry name" value="tm_1862 like domain"/>
    <property type="match status" value="1"/>
</dbReference>
<protein>
    <recommendedName>
        <fullName evidence="1">Radical SAM core domain-containing protein</fullName>
    </recommendedName>
</protein>
<dbReference type="NCBIfam" id="TIGR03960">
    <property type="entry name" value="rSAM_fuse_unch"/>
    <property type="match status" value="1"/>
</dbReference>
<organism evidence="2">
    <name type="scientific">uncultured bacterium Ad_139_A06_contig2</name>
    <dbReference type="NCBI Taxonomy" id="1489304"/>
    <lineage>
        <taxon>Bacteria</taxon>
        <taxon>environmental samples</taxon>
    </lineage>
</organism>
<dbReference type="InterPro" id="IPR006638">
    <property type="entry name" value="Elp3/MiaA/NifB-like_rSAM"/>
</dbReference>
<dbReference type="InterPro" id="IPR058240">
    <property type="entry name" value="rSAM_sf"/>
</dbReference>
<dbReference type="InterPro" id="IPR045784">
    <property type="entry name" value="Radical_SAM_N2"/>
</dbReference>
<dbReference type="SUPFAM" id="SSF102114">
    <property type="entry name" value="Radical SAM enzymes"/>
    <property type="match status" value="1"/>
</dbReference>
<dbReference type="InterPro" id="IPR007197">
    <property type="entry name" value="rSAM"/>
</dbReference>
<evidence type="ECO:0000259" key="1">
    <source>
        <dbReference type="PROSITE" id="PS51918"/>
    </source>
</evidence>
<proteinExistence type="predicted"/>
<dbReference type="EMBL" id="KJ631395">
    <property type="protein sequence ID" value="AIF26119.1"/>
    <property type="molecule type" value="Genomic_DNA"/>
</dbReference>
<evidence type="ECO:0000313" key="2">
    <source>
        <dbReference type="EMBL" id="AIF26119.1"/>
    </source>
</evidence>
<sequence>MDICMDKRLRRILPRVQKPSRYTGGEYNQIIKDRDAVDIRVAFCFPDTYEIGMSNLGMSILYQTMNSLDFAWCERVFAPWGDMFEEMKKAGIPLYALESGDPVGAFDAVMFSIGYEMAYTTVLDMLDMSGIPLRSAERPGLLPIVCAGGSACVNAEPMAPFIDLFLLGEGEELDNELLILLRKAKREDWGKERFLREAARIQGVYVPSLYEIAYHEDGTISSIIPKDGAPTRVRKRIVEDLDAAPYPVNPVVPSTEVVHDRVSLELFRGCVRGCRFCQAGYIYRPIRSKKPETLIRQGIEAVQNTGHEEISLLSLSTSDYRPLSDLCDGLLEYCESRSVGLALPSLRADNFSVEIMEKIQKVRKSGLTFAVEGGSQRLRDAINKNVTEEDVLNTCALAFSGGWNSVKLYYMLGLPTETDEDIVGIAEMGEKILHCWRVNAKNKNRGVRITVSTSCFIPKPHSPFQWEAQVSAEEYLRRVNLLRSSIHAKNVVYNWHDAETSVVEAALSRGDRRVADVIETVFRNGGRLDAWTDYFRYERWTEAFRSCGLDMDFYASRERPLTEILPWDMIDVGVRKDLLIREKERAYRSELSPDCRKSCSACGAASLLKGAKCDE</sequence>
<dbReference type="SFLD" id="SFLDS00029">
    <property type="entry name" value="Radical_SAM"/>
    <property type="match status" value="1"/>
</dbReference>
<dbReference type="GO" id="GO:0051536">
    <property type="term" value="F:iron-sulfur cluster binding"/>
    <property type="evidence" value="ECO:0007669"/>
    <property type="project" value="InterPro"/>
</dbReference>
<dbReference type="PANTHER" id="PTHR42731">
    <property type="entry name" value="SLL1084 PROTEIN"/>
    <property type="match status" value="1"/>
</dbReference>
<dbReference type="SFLD" id="SFLDG01082">
    <property type="entry name" value="B12-binding_domain_containing"/>
    <property type="match status" value="1"/>
</dbReference>
<dbReference type="AlphaFoldDB" id="A0A0B4N050"/>
<dbReference type="PROSITE" id="PS51918">
    <property type="entry name" value="RADICAL_SAM"/>
    <property type="match status" value="1"/>
</dbReference>
<dbReference type="InterPro" id="IPR023404">
    <property type="entry name" value="rSAM_horseshoe"/>
</dbReference>
<dbReference type="SMART" id="SM00729">
    <property type="entry name" value="Elp3"/>
    <property type="match status" value="1"/>
</dbReference>
<dbReference type="PANTHER" id="PTHR42731:SF1">
    <property type="entry name" value="RADICAL SAM DOMAIN PROTEIN"/>
    <property type="match status" value="1"/>
</dbReference>